<dbReference type="InterPro" id="IPR014327">
    <property type="entry name" value="RNA_pol_sigma70_bacteroid"/>
</dbReference>
<evidence type="ECO:0000256" key="1">
    <source>
        <dbReference type="ARBA" id="ARBA00010641"/>
    </source>
</evidence>
<dbReference type="STRING" id="1079859.SAMN04515674_110160"/>
<dbReference type="EMBL" id="FOXH01000010">
    <property type="protein sequence ID" value="SFQ12999.1"/>
    <property type="molecule type" value="Genomic_DNA"/>
</dbReference>
<dbReference type="InterPro" id="IPR039425">
    <property type="entry name" value="RNA_pol_sigma-70-like"/>
</dbReference>
<feature type="domain" description="RNA polymerase sigma-70 region 2" evidence="5">
    <location>
        <begin position="31"/>
        <end position="95"/>
    </location>
</feature>
<dbReference type="InterPro" id="IPR007627">
    <property type="entry name" value="RNA_pol_sigma70_r2"/>
</dbReference>
<evidence type="ECO:0000256" key="4">
    <source>
        <dbReference type="ARBA" id="ARBA00023163"/>
    </source>
</evidence>
<evidence type="ECO:0000256" key="2">
    <source>
        <dbReference type="ARBA" id="ARBA00023015"/>
    </source>
</evidence>
<dbReference type="AlphaFoldDB" id="A0A1I5VZT3"/>
<dbReference type="InterPro" id="IPR013325">
    <property type="entry name" value="RNA_pol_sigma_r2"/>
</dbReference>
<keyword evidence="8" id="KW-1185">Reference proteome</keyword>
<gene>
    <name evidence="7" type="ORF">SAMN04515674_110160</name>
</gene>
<keyword evidence="4" id="KW-0804">Transcription</keyword>
<proteinExistence type="inferred from homology"/>
<evidence type="ECO:0000259" key="6">
    <source>
        <dbReference type="Pfam" id="PF08281"/>
    </source>
</evidence>
<comment type="similarity">
    <text evidence="1">Belongs to the sigma-70 factor family. ECF subfamily.</text>
</comment>
<feature type="domain" description="RNA polymerase sigma factor 70 region 4 type 2" evidence="6">
    <location>
        <begin position="129"/>
        <end position="178"/>
    </location>
</feature>
<dbReference type="Proteomes" id="UP000199306">
    <property type="component" value="Unassembled WGS sequence"/>
</dbReference>
<sequence length="197" mass="23535">MVNLFFKVLQISETDILNEIQQGNERVFEMIFRKYYQSLSNYAFSFLKDMDDSEEIVQGVFLKLWEQRESIEISVSLKSYLYRAVHNTCLNRIKHLKIQDVYKEYNAEFLEETYDSATDLLYKNELEKRIADALNKLPEQCRLIFKLSRFEELKYQEIADQLGLSIKTVENQIGKALRIMRTELSDYLIILLIIHFF</sequence>
<dbReference type="Gene3D" id="1.10.1740.10">
    <property type="match status" value="1"/>
</dbReference>
<evidence type="ECO:0000313" key="8">
    <source>
        <dbReference type="Proteomes" id="UP000199306"/>
    </source>
</evidence>
<dbReference type="NCBIfam" id="TIGR02937">
    <property type="entry name" value="sigma70-ECF"/>
    <property type="match status" value="1"/>
</dbReference>
<dbReference type="PANTHER" id="PTHR43133:SF46">
    <property type="entry name" value="RNA POLYMERASE SIGMA-70 FACTOR ECF SUBFAMILY"/>
    <property type="match status" value="1"/>
</dbReference>
<dbReference type="NCBIfam" id="TIGR02985">
    <property type="entry name" value="Sig70_bacteroi1"/>
    <property type="match status" value="1"/>
</dbReference>
<evidence type="ECO:0000256" key="3">
    <source>
        <dbReference type="ARBA" id="ARBA00023082"/>
    </source>
</evidence>
<dbReference type="Gene3D" id="1.10.10.10">
    <property type="entry name" value="Winged helix-like DNA-binding domain superfamily/Winged helix DNA-binding domain"/>
    <property type="match status" value="1"/>
</dbReference>
<dbReference type="SUPFAM" id="SSF88946">
    <property type="entry name" value="Sigma2 domain of RNA polymerase sigma factors"/>
    <property type="match status" value="1"/>
</dbReference>
<dbReference type="GO" id="GO:0003677">
    <property type="term" value="F:DNA binding"/>
    <property type="evidence" value="ECO:0007669"/>
    <property type="project" value="InterPro"/>
</dbReference>
<dbReference type="GO" id="GO:0006352">
    <property type="term" value="P:DNA-templated transcription initiation"/>
    <property type="evidence" value="ECO:0007669"/>
    <property type="project" value="InterPro"/>
</dbReference>
<dbReference type="CDD" id="cd06171">
    <property type="entry name" value="Sigma70_r4"/>
    <property type="match status" value="1"/>
</dbReference>
<dbReference type="RefSeq" id="WP_177219433.1">
    <property type="nucleotide sequence ID" value="NZ_JBHUFO010000015.1"/>
</dbReference>
<dbReference type="InterPro" id="IPR013324">
    <property type="entry name" value="RNA_pol_sigma_r3/r4-like"/>
</dbReference>
<dbReference type="GO" id="GO:0016987">
    <property type="term" value="F:sigma factor activity"/>
    <property type="evidence" value="ECO:0007669"/>
    <property type="project" value="UniProtKB-KW"/>
</dbReference>
<name>A0A1I5VZT3_9BACT</name>
<dbReference type="Pfam" id="PF08281">
    <property type="entry name" value="Sigma70_r4_2"/>
    <property type="match status" value="1"/>
</dbReference>
<dbReference type="Pfam" id="PF04542">
    <property type="entry name" value="Sigma70_r2"/>
    <property type="match status" value="1"/>
</dbReference>
<keyword evidence="2" id="KW-0805">Transcription regulation</keyword>
<dbReference type="InterPro" id="IPR013249">
    <property type="entry name" value="RNA_pol_sigma70_r4_t2"/>
</dbReference>
<reference evidence="7 8" key="1">
    <citation type="submission" date="2016-10" db="EMBL/GenBank/DDBJ databases">
        <authorList>
            <person name="de Groot N.N."/>
        </authorList>
    </citation>
    <scope>NUCLEOTIDE SEQUENCE [LARGE SCALE GENOMIC DNA]</scope>
    <source>
        <strain evidence="8">E92,LMG 26720,CCM 7988</strain>
    </source>
</reference>
<accession>A0A1I5VZT3</accession>
<protein>
    <submittedName>
        <fullName evidence="7">RNA polymerase sigma-70 factor, ECF subfamily</fullName>
    </submittedName>
</protein>
<dbReference type="PANTHER" id="PTHR43133">
    <property type="entry name" value="RNA POLYMERASE ECF-TYPE SIGMA FACTO"/>
    <property type="match status" value="1"/>
</dbReference>
<evidence type="ECO:0000313" key="7">
    <source>
        <dbReference type="EMBL" id="SFQ12999.1"/>
    </source>
</evidence>
<dbReference type="InterPro" id="IPR014284">
    <property type="entry name" value="RNA_pol_sigma-70_dom"/>
</dbReference>
<organism evidence="7 8">
    <name type="scientific">Pseudarcicella hirudinis</name>
    <dbReference type="NCBI Taxonomy" id="1079859"/>
    <lineage>
        <taxon>Bacteria</taxon>
        <taxon>Pseudomonadati</taxon>
        <taxon>Bacteroidota</taxon>
        <taxon>Cytophagia</taxon>
        <taxon>Cytophagales</taxon>
        <taxon>Flectobacillaceae</taxon>
        <taxon>Pseudarcicella</taxon>
    </lineage>
</organism>
<evidence type="ECO:0000259" key="5">
    <source>
        <dbReference type="Pfam" id="PF04542"/>
    </source>
</evidence>
<keyword evidence="3" id="KW-0731">Sigma factor</keyword>
<dbReference type="SUPFAM" id="SSF88659">
    <property type="entry name" value="Sigma3 and sigma4 domains of RNA polymerase sigma factors"/>
    <property type="match status" value="1"/>
</dbReference>
<dbReference type="InterPro" id="IPR036388">
    <property type="entry name" value="WH-like_DNA-bd_sf"/>
</dbReference>